<evidence type="ECO:0000256" key="4">
    <source>
        <dbReference type="SAM" id="MobiDB-lite"/>
    </source>
</evidence>
<dbReference type="SMART" id="SM00499">
    <property type="entry name" value="AAI"/>
    <property type="match status" value="1"/>
</dbReference>
<comment type="caution">
    <text evidence="6">The sequence shown here is derived from an EMBL/GenBank/DDBJ whole genome shotgun (WGS) entry which is preliminary data.</text>
</comment>
<protein>
    <recommendedName>
        <fullName evidence="5">Bifunctional inhibitor/plant lipid transfer protein/seed storage helical domain-containing protein</fullName>
    </recommendedName>
</protein>
<reference evidence="6" key="1">
    <citation type="journal article" date="2023" name="bioRxiv">
        <title>Improved chromosome-level genome assembly for marigold (Tagetes erecta).</title>
        <authorList>
            <person name="Jiang F."/>
            <person name="Yuan L."/>
            <person name="Wang S."/>
            <person name="Wang H."/>
            <person name="Xu D."/>
            <person name="Wang A."/>
            <person name="Fan W."/>
        </authorList>
    </citation>
    <scope>NUCLEOTIDE SEQUENCE</scope>
    <source>
        <strain evidence="6">WSJ</strain>
        <tissue evidence="6">Leaf</tissue>
    </source>
</reference>
<evidence type="ECO:0000256" key="1">
    <source>
        <dbReference type="ARBA" id="ARBA00008262"/>
    </source>
</evidence>
<dbReference type="PANTHER" id="PTHR35496">
    <property type="entry name" value="2S SEED STORAGE PROTEIN 1-RELATED"/>
    <property type="match status" value="1"/>
</dbReference>
<feature type="compositionally biased region" description="Basic and acidic residues" evidence="4">
    <location>
        <begin position="28"/>
        <end position="41"/>
    </location>
</feature>
<gene>
    <name evidence="6" type="ORF">QVD17_15494</name>
</gene>
<dbReference type="EMBL" id="JAUHHV010000004">
    <property type="protein sequence ID" value="KAK1426814.1"/>
    <property type="molecule type" value="Genomic_DNA"/>
</dbReference>
<evidence type="ECO:0000259" key="5">
    <source>
        <dbReference type="SMART" id="SM00499"/>
    </source>
</evidence>
<dbReference type="GO" id="GO:0045735">
    <property type="term" value="F:nutrient reservoir activity"/>
    <property type="evidence" value="ECO:0007669"/>
    <property type="project" value="UniProtKB-KW"/>
</dbReference>
<dbReference type="Proteomes" id="UP001229421">
    <property type="component" value="Unassembled WGS sequence"/>
</dbReference>
<feature type="domain" description="Bifunctional inhibitor/plant lipid transfer protein/seed storage helical" evidence="5">
    <location>
        <begin position="36"/>
        <end position="125"/>
    </location>
</feature>
<organism evidence="6 7">
    <name type="scientific">Tagetes erecta</name>
    <name type="common">African marigold</name>
    <dbReference type="NCBI Taxonomy" id="13708"/>
    <lineage>
        <taxon>Eukaryota</taxon>
        <taxon>Viridiplantae</taxon>
        <taxon>Streptophyta</taxon>
        <taxon>Embryophyta</taxon>
        <taxon>Tracheophyta</taxon>
        <taxon>Spermatophyta</taxon>
        <taxon>Magnoliopsida</taxon>
        <taxon>eudicotyledons</taxon>
        <taxon>Gunneridae</taxon>
        <taxon>Pentapetalae</taxon>
        <taxon>asterids</taxon>
        <taxon>campanulids</taxon>
        <taxon>Asterales</taxon>
        <taxon>Asteraceae</taxon>
        <taxon>Asteroideae</taxon>
        <taxon>Heliantheae alliance</taxon>
        <taxon>Tageteae</taxon>
        <taxon>Tagetes</taxon>
    </lineage>
</organism>
<evidence type="ECO:0000256" key="2">
    <source>
        <dbReference type="ARBA" id="ARBA00022761"/>
    </source>
</evidence>
<dbReference type="InterPro" id="IPR000617">
    <property type="entry name" value="Napin/2SS/CON"/>
</dbReference>
<evidence type="ECO:0000313" key="6">
    <source>
        <dbReference type="EMBL" id="KAK1426814.1"/>
    </source>
</evidence>
<dbReference type="SUPFAM" id="SSF47699">
    <property type="entry name" value="Bifunctional inhibitor/lipid-transfer protein/seed storage 2S albumin"/>
    <property type="match status" value="1"/>
</dbReference>
<accession>A0AAD8NZQ3</accession>
<evidence type="ECO:0000256" key="3">
    <source>
        <dbReference type="ARBA" id="ARBA00023129"/>
    </source>
</evidence>
<dbReference type="Pfam" id="PF00234">
    <property type="entry name" value="Tryp_alpha_amyl"/>
    <property type="match status" value="1"/>
</dbReference>
<dbReference type="PANTHER" id="PTHR35496:SF4">
    <property type="entry name" value="2S SULFUR-RICH SEED STORAGE PROTEIN 2-LIKE"/>
    <property type="match status" value="1"/>
</dbReference>
<proteinExistence type="inferred from homology"/>
<keyword evidence="7" id="KW-1185">Reference proteome</keyword>
<keyword evidence="2" id="KW-0758">Storage protein</keyword>
<name>A0AAD8NZQ3_TARER</name>
<dbReference type="InterPro" id="IPR036312">
    <property type="entry name" value="Bifun_inhib/LTP/seed_sf"/>
</dbReference>
<dbReference type="AlphaFoldDB" id="A0AAD8NZQ3"/>
<sequence>MISTYRSTTITTIIKNNEHETLKKTLDNPKVSQKDCPKIPDKSPCQTHVEDNATPPKPMEAVSDRVLQDCCAEIKKMKKECMCNGIQQTFDKAQQKQGADAAAKKKMFSKVESLPKQCKLEVKDCHLVAPKVM</sequence>
<keyword evidence="3" id="KW-0708">Seed storage protein</keyword>
<dbReference type="InterPro" id="IPR016140">
    <property type="entry name" value="Bifunc_inhib/LTP/seed_store"/>
</dbReference>
<comment type="similarity">
    <text evidence="1">Belongs to the 2S seed storage albumins family.</text>
</comment>
<evidence type="ECO:0000313" key="7">
    <source>
        <dbReference type="Proteomes" id="UP001229421"/>
    </source>
</evidence>
<dbReference type="Gene3D" id="1.10.110.10">
    <property type="entry name" value="Plant lipid-transfer and hydrophobic proteins"/>
    <property type="match status" value="1"/>
</dbReference>
<feature type="region of interest" description="Disordered" evidence="4">
    <location>
        <begin position="28"/>
        <end position="59"/>
    </location>
</feature>